<evidence type="ECO:0000313" key="10">
    <source>
        <dbReference type="EMBL" id="RFM25870.1"/>
    </source>
</evidence>
<dbReference type="NCBIfam" id="NF003027">
    <property type="entry name" value="PRK03906.1"/>
    <property type="match status" value="1"/>
</dbReference>
<reference evidence="10 11" key="1">
    <citation type="submission" date="2018-08" db="EMBL/GenBank/DDBJ databases">
        <title>Chitinophagaceae sp. K23C18032701, a novel bacterium isolated from forest soil.</title>
        <authorList>
            <person name="Wang C."/>
        </authorList>
    </citation>
    <scope>NUCLEOTIDE SEQUENCE [LARGE SCALE GENOMIC DNA]</scope>
    <source>
        <strain evidence="10 11">K23C18032701</strain>
    </source>
</reference>
<dbReference type="UniPathway" id="UPA00246"/>
<dbReference type="InterPro" id="IPR004628">
    <property type="entry name" value="Man_deHydtase"/>
</dbReference>
<comment type="function">
    <text evidence="2 9">Catalyzes the dehydration of D-mannonate.</text>
</comment>
<dbReference type="EC" id="4.2.1.8" evidence="5 9"/>
<dbReference type="Proteomes" id="UP000261284">
    <property type="component" value="Unassembled WGS sequence"/>
</dbReference>
<evidence type="ECO:0000256" key="6">
    <source>
        <dbReference type="ARBA" id="ARBA00023004"/>
    </source>
</evidence>
<accession>A0A3E1ND56</accession>
<evidence type="ECO:0000256" key="5">
    <source>
        <dbReference type="ARBA" id="ARBA00012927"/>
    </source>
</evidence>
<dbReference type="AlphaFoldDB" id="A0A3E1ND56"/>
<dbReference type="OrthoDB" id="9780250at2"/>
<dbReference type="NCBIfam" id="TIGR00695">
    <property type="entry name" value="uxuA"/>
    <property type="match status" value="1"/>
</dbReference>
<dbReference type="GO" id="GO:0008198">
    <property type="term" value="F:ferrous iron binding"/>
    <property type="evidence" value="ECO:0007669"/>
    <property type="project" value="TreeGrafter"/>
</dbReference>
<evidence type="ECO:0000256" key="3">
    <source>
        <dbReference type="ARBA" id="ARBA00004892"/>
    </source>
</evidence>
<gene>
    <name evidence="9 10" type="primary">uxuA</name>
    <name evidence="10" type="ORF">DXN05_23205</name>
</gene>
<dbReference type="PANTHER" id="PTHR30387:SF2">
    <property type="entry name" value="MANNONATE DEHYDRATASE"/>
    <property type="match status" value="1"/>
</dbReference>
<keyword evidence="7 9" id="KW-0464">Manganese</keyword>
<proteinExistence type="inferred from homology"/>
<dbReference type="EMBL" id="QTJU01000014">
    <property type="protein sequence ID" value="RFM25870.1"/>
    <property type="molecule type" value="Genomic_DNA"/>
</dbReference>
<dbReference type="HAMAP" id="MF_00106">
    <property type="entry name" value="UxuA"/>
    <property type="match status" value="1"/>
</dbReference>
<comment type="similarity">
    <text evidence="4 9">Belongs to the mannonate dehydratase family.</text>
</comment>
<evidence type="ECO:0000256" key="2">
    <source>
        <dbReference type="ARBA" id="ARBA00002713"/>
    </source>
</evidence>
<evidence type="ECO:0000256" key="7">
    <source>
        <dbReference type="ARBA" id="ARBA00023211"/>
    </source>
</evidence>
<dbReference type="PANTHER" id="PTHR30387">
    <property type="entry name" value="MANNONATE DEHYDRATASE"/>
    <property type="match status" value="1"/>
</dbReference>
<comment type="catalytic activity">
    <reaction evidence="1 9">
        <text>D-mannonate = 2-dehydro-3-deoxy-D-gluconate + H2O</text>
        <dbReference type="Rhea" id="RHEA:20097"/>
        <dbReference type="ChEBI" id="CHEBI:15377"/>
        <dbReference type="ChEBI" id="CHEBI:17767"/>
        <dbReference type="ChEBI" id="CHEBI:57990"/>
        <dbReference type="EC" id="4.2.1.8"/>
    </reaction>
</comment>
<comment type="caution">
    <text evidence="10">The sequence shown here is derived from an EMBL/GenBank/DDBJ whole genome shotgun (WGS) entry which is preliminary data.</text>
</comment>
<sequence>MRLKQSWRWFGPNDPVSLQDVKQTGATGIVTALHHVPHGAVWTVDAIEQRKKELAAYGFNWDVVESLSIHEDIKTRSGNYLQYVENYKVSLRNIAACGIPVVTYNFMPVNDWTRTDIAYRMHDNSKALNFNWTDLAIFDIYLLKRANAAAAYPEAIVQRAASRFAQFTQLETDTLVDTVLFGIPGEERRSVDAMRKQLAAYDDINHATLKSNMAYFLQQVAPVATEVGVKLAVHPDDPPFDILGLPRIVSTHQDLLDVLSAAPEPANGICFCTGSLGANPVNDLPAMIKALDTRIHFVHLRNTKRDAEGNFYEADHLDGDTDMYAVMRELLTIQQKLDTSIPFRPDHGHQMLDDMDKITNPGYSAIGRLRGLAELRGLELGVLRSMGWE</sequence>
<dbReference type="Gene3D" id="3.20.20.150">
    <property type="entry name" value="Divalent-metal-dependent TIM barrel enzymes"/>
    <property type="match status" value="1"/>
</dbReference>
<comment type="pathway">
    <text evidence="3 9">Carbohydrate metabolism; pentose and glucuronate interconversion.</text>
</comment>
<keyword evidence="11" id="KW-1185">Reference proteome</keyword>
<dbReference type="RefSeq" id="WP_116849700.1">
    <property type="nucleotide sequence ID" value="NZ_QTJU01000014.1"/>
</dbReference>
<dbReference type="SUPFAM" id="SSF51658">
    <property type="entry name" value="Xylose isomerase-like"/>
    <property type="match status" value="1"/>
</dbReference>
<evidence type="ECO:0000313" key="11">
    <source>
        <dbReference type="Proteomes" id="UP000261284"/>
    </source>
</evidence>
<dbReference type="InterPro" id="IPR036237">
    <property type="entry name" value="Xyl_isomerase-like_sf"/>
</dbReference>
<keyword evidence="8 9" id="KW-0456">Lyase</keyword>
<evidence type="ECO:0000256" key="9">
    <source>
        <dbReference type="HAMAP-Rule" id="MF_00106"/>
    </source>
</evidence>
<dbReference type="GO" id="GO:0008927">
    <property type="term" value="F:mannonate dehydratase activity"/>
    <property type="evidence" value="ECO:0007669"/>
    <property type="project" value="UniProtKB-UniRule"/>
</dbReference>
<dbReference type="PIRSF" id="PIRSF016049">
    <property type="entry name" value="Man_dehyd"/>
    <property type="match status" value="1"/>
</dbReference>
<name>A0A3E1ND56_9BACT</name>
<dbReference type="Pfam" id="PF03786">
    <property type="entry name" value="UxuA"/>
    <property type="match status" value="1"/>
</dbReference>
<protein>
    <recommendedName>
        <fullName evidence="5 9">Mannonate dehydratase</fullName>
        <ecNumber evidence="5 9">4.2.1.8</ecNumber>
    </recommendedName>
    <alternativeName>
        <fullName evidence="9">D-mannonate hydro-lyase</fullName>
    </alternativeName>
</protein>
<keyword evidence="6 9" id="KW-0408">Iron</keyword>
<organism evidence="10 11">
    <name type="scientific">Deminuibacter soli</name>
    <dbReference type="NCBI Taxonomy" id="2291815"/>
    <lineage>
        <taxon>Bacteria</taxon>
        <taxon>Pseudomonadati</taxon>
        <taxon>Bacteroidota</taxon>
        <taxon>Chitinophagia</taxon>
        <taxon>Chitinophagales</taxon>
        <taxon>Chitinophagaceae</taxon>
        <taxon>Deminuibacter</taxon>
    </lineage>
</organism>
<comment type="cofactor">
    <cofactor evidence="9">
        <name>Fe(2+)</name>
        <dbReference type="ChEBI" id="CHEBI:29033"/>
    </cofactor>
    <cofactor evidence="9">
        <name>Mn(2+)</name>
        <dbReference type="ChEBI" id="CHEBI:29035"/>
    </cofactor>
</comment>
<evidence type="ECO:0000256" key="8">
    <source>
        <dbReference type="ARBA" id="ARBA00023239"/>
    </source>
</evidence>
<evidence type="ECO:0000256" key="4">
    <source>
        <dbReference type="ARBA" id="ARBA00007389"/>
    </source>
</evidence>
<evidence type="ECO:0000256" key="1">
    <source>
        <dbReference type="ARBA" id="ARBA00001794"/>
    </source>
</evidence>
<dbReference type="GO" id="GO:0030145">
    <property type="term" value="F:manganese ion binding"/>
    <property type="evidence" value="ECO:0007669"/>
    <property type="project" value="TreeGrafter"/>
</dbReference>
<dbReference type="GO" id="GO:0042840">
    <property type="term" value="P:D-glucuronate catabolic process"/>
    <property type="evidence" value="ECO:0007669"/>
    <property type="project" value="TreeGrafter"/>
</dbReference>